<dbReference type="EMBL" id="JBHRVU010000004">
    <property type="protein sequence ID" value="MFC3442173.1"/>
    <property type="molecule type" value="Genomic_DNA"/>
</dbReference>
<reference evidence="2" key="1">
    <citation type="journal article" date="2019" name="Int. J. Syst. Evol. Microbiol.">
        <title>The Global Catalogue of Microorganisms (GCM) 10K type strain sequencing project: providing services to taxonomists for standard genome sequencing and annotation.</title>
        <authorList>
            <consortium name="The Broad Institute Genomics Platform"/>
            <consortium name="The Broad Institute Genome Sequencing Center for Infectious Disease"/>
            <person name="Wu L."/>
            <person name="Ma J."/>
        </authorList>
    </citation>
    <scope>NUCLEOTIDE SEQUENCE [LARGE SCALE GENOMIC DNA]</scope>
    <source>
        <strain evidence="2">CCM 7491</strain>
    </source>
</reference>
<accession>A0ABV7NF88</accession>
<name>A0ABV7NF88_9SPHN</name>
<comment type="caution">
    <text evidence="1">The sequence shown here is derived from an EMBL/GenBank/DDBJ whole genome shotgun (WGS) entry which is preliminary data.</text>
</comment>
<gene>
    <name evidence="1" type="ORF">ACFOKF_13430</name>
</gene>
<sequence length="262" mass="28658">MDEIGPRQIELKVHGLTEEDHGRVPARLFATKLTQLVAALEAADTIANGDAVHDYILAAMHMSEPTAILREVPRKIEAEGESAIPVFNDAIDGIKVNDGRTTTLAPVVKKISALTGGVESRFGFAEIKSDSKVVRVDDFLRKRATAARKSTRGVWYDGVSFGAFDGFLKFVDLRGSLPQFKLTLSGTVKELDCVCSKEDIDSIGDALDHRVRVFGRAIYSSISPLPLRVEVTSIEPIKRGGDLEKWRGAFRPFTADSWDGDA</sequence>
<evidence type="ECO:0000313" key="2">
    <source>
        <dbReference type="Proteomes" id="UP001595681"/>
    </source>
</evidence>
<proteinExistence type="predicted"/>
<dbReference type="Proteomes" id="UP001595681">
    <property type="component" value="Unassembled WGS sequence"/>
</dbReference>
<keyword evidence="2" id="KW-1185">Reference proteome</keyword>
<dbReference type="RefSeq" id="WP_380796213.1">
    <property type="nucleotide sequence ID" value="NZ_JBHRVU010000004.1"/>
</dbReference>
<evidence type="ECO:0000313" key="1">
    <source>
        <dbReference type="EMBL" id="MFC3442173.1"/>
    </source>
</evidence>
<organism evidence="1 2">
    <name type="scientific">Sphingobium rhizovicinum</name>
    <dbReference type="NCBI Taxonomy" id="432308"/>
    <lineage>
        <taxon>Bacteria</taxon>
        <taxon>Pseudomonadati</taxon>
        <taxon>Pseudomonadota</taxon>
        <taxon>Alphaproteobacteria</taxon>
        <taxon>Sphingomonadales</taxon>
        <taxon>Sphingomonadaceae</taxon>
        <taxon>Sphingobium</taxon>
    </lineage>
</organism>
<protein>
    <submittedName>
        <fullName evidence="1">Uncharacterized protein</fullName>
    </submittedName>
</protein>